<evidence type="ECO:0000313" key="4">
    <source>
        <dbReference type="Proteomes" id="UP000663852"/>
    </source>
</evidence>
<sequence>MLIGKYLGFEEYENENGKKISIEDQEDALLRIFHLAGYFHLTKIWKDWNSMGFFENLQEIFEKISFIIKCSNANHNDPNEFNVKYFRENVFEKSLLNDEDCLDWILYLSQHAFGRSIGQERYEMKSLHWIHQNEHYFIEQVRLLRLVDRQCPILKQFDQCWIAGASRLSLSQRILDYKYQILSKNIQINGQTLILAGERELWANIDGISPKISEELFQISKNHLDINQIDFSSIETTDSEIIQEGKEYLLNLSRIHGIELNSSQPFIEYQTKDQCSNDRFPNRIYLNYENSQKKLTETLLSEDLIKTYLEETFSSIEIVDTSANEQIRPNTASTAQDATEKFIQQIFNGDFREKKLFHILLWSNNPSIERQTLVTQRKVNSILEKSNLIENNYKISIHGIGCSSNVNLEIVHSELGALITEKYLWLFEQQKKQGEIKKKRNINDLLFQTRK</sequence>
<organism evidence="1 4">
    <name type="scientific">Adineta ricciae</name>
    <name type="common">Rotifer</name>
    <dbReference type="NCBI Taxonomy" id="249248"/>
    <lineage>
        <taxon>Eukaryota</taxon>
        <taxon>Metazoa</taxon>
        <taxon>Spiralia</taxon>
        <taxon>Gnathifera</taxon>
        <taxon>Rotifera</taxon>
        <taxon>Eurotatoria</taxon>
        <taxon>Bdelloidea</taxon>
        <taxon>Adinetida</taxon>
        <taxon>Adinetidae</taxon>
        <taxon>Adineta</taxon>
    </lineage>
</organism>
<keyword evidence="3" id="KW-1185">Reference proteome</keyword>
<reference evidence="1" key="1">
    <citation type="submission" date="2021-02" db="EMBL/GenBank/DDBJ databases">
        <authorList>
            <person name="Nowell W R."/>
        </authorList>
    </citation>
    <scope>NUCLEOTIDE SEQUENCE</scope>
</reference>
<dbReference type="AlphaFoldDB" id="A0A815JXP9"/>
<dbReference type="EMBL" id="CAJNOJ010000301">
    <property type="protein sequence ID" value="CAF1382463.1"/>
    <property type="molecule type" value="Genomic_DNA"/>
</dbReference>
<dbReference type="EMBL" id="CAJNOR010005886">
    <property type="protein sequence ID" value="CAF1578948.1"/>
    <property type="molecule type" value="Genomic_DNA"/>
</dbReference>
<dbReference type="OrthoDB" id="10049437at2759"/>
<evidence type="ECO:0000313" key="1">
    <source>
        <dbReference type="EMBL" id="CAF1382463.1"/>
    </source>
</evidence>
<evidence type="ECO:0000313" key="3">
    <source>
        <dbReference type="Proteomes" id="UP000663828"/>
    </source>
</evidence>
<gene>
    <name evidence="1" type="ORF">EDS130_LOCUS35005</name>
    <name evidence="2" type="ORF">XAT740_LOCUS45284</name>
</gene>
<evidence type="ECO:0000313" key="2">
    <source>
        <dbReference type="EMBL" id="CAF1578948.1"/>
    </source>
</evidence>
<accession>A0A815JXP9</accession>
<name>A0A815JXP9_ADIRI</name>
<protein>
    <submittedName>
        <fullName evidence="1">Uncharacterized protein</fullName>
    </submittedName>
</protein>
<dbReference type="Proteomes" id="UP000663828">
    <property type="component" value="Unassembled WGS sequence"/>
</dbReference>
<comment type="caution">
    <text evidence="1">The sequence shown here is derived from an EMBL/GenBank/DDBJ whole genome shotgun (WGS) entry which is preliminary data.</text>
</comment>
<proteinExistence type="predicted"/>
<dbReference type="Proteomes" id="UP000663852">
    <property type="component" value="Unassembled WGS sequence"/>
</dbReference>